<dbReference type="GO" id="GO:0005634">
    <property type="term" value="C:nucleus"/>
    <property type="evidence" value="ECO:0007669"/>
    <property type="project" value="UniProtKB-SubCell"/>
</dbReference>
<dbReference type="SUPFAM" id="SSF46689">
    <property type="entry name" value="Homeodomain-like"/>
    <property type="match status" value="1"/>
</dbReference>
<dbReference type="AlphaFoldDB" id="A0A085N7E4"/>
<protein>
    <recommendedName>
        <fullName evidence="3">HTH CENPB-type domain-containing protein</fullName>
    </recommendedName>
</protein>
<gene>
    <name evidence="4" type="ORF">M514_22430</name>
</gene>
<evidence type="ECO:0000256" key="1">
    <source>
        <dbReference type="ARBA" id="ARBA00004123"/>
    </source>
</evidence>
<dbReference type="InterPro" id="IPR006600">
    <property type="entry name" value="HTH_CenpB_DNA-bd_dom"/>
</dbReference>
<dbReference type="Gene3D" id="1.10.10.60">
    <property type="entry name" value="Homeodomain-like"/>
    <property type="match status" value="1"/>
</dbReference>
<evidence type="ECO:0000256" key="2">
    <source>
        <dbReference type="ARBA" id="ARBA00023125"/>
    </source>
</evidence>
<dbReference type="PROSITE" id="PS51253">
    <property type="entry name" value="HTH_CENPB"/>
    <property type="match status" value="1"/>
</dbReference>
<proteinExistence type="predicted"/>
<dbReference type="Pfam" id="PF03221">
    <property type="entry name" value="HTH_Tnp_Tc5"/>
    <property type="match status" value="1"/>
</dbReference>
<keyword evidence="2" id="KW-0238">DNA-binding</keyword>
<dbReference type="InterPro" id="IPR009057">
    <property type="entry name" value="Homeodomain-like_sf"/>
</dbReference>
<feature type="domain" description="HTH CENPB-type" evidence="3">
    <location>
        <begin position="1"/>
        <end position="68"/>
    </location>
</feature>
<evidence type="ECO:0000259" key="3">
    <source>
        <dbReference type="PROSITE" id="PS51253"/>
    </source>
</evidence>
<dbReference type="Proteomes" id="UP000030758">
    <property type="component" value="Unassembled WGS sequence"/>
</dbReference>
<comment type="subcellular location">
    <subcellularLocation>
        <location evidence="1">Nucleus</location>
    </subcellularLocation>
</comment>
<sequence>MENVLLVWIEDQTRDNVPLSQSIIQSKALHLFNSMKVKRGDEGAEERFEASRCWFMRFKERSHLHSTKLQLETASADVEGTGSFAEDLANAGATLKKRFSV</sequence>
<name>A0A085N7E4_9BILA</name>
<accession>A0A085N7E4</accession>
<reference evidence="4" key="1">
    <citation type="journal article" date="2014" name="Nat. Genet.">
        <title>Genome and transcriptome of the porcine whipworm Trichuris suis.</title>
        <authorList>
            <person name="Jex A.R."/>
            <person name="Nejsum P."/>
            <person name="Schwarz E.M."/>
            <person name="Hu L."/>
            <person name="Young N.D."/>
            <person name="Hall R.S."/>
            <person name="Korhonen P.K."/>
            <person name="Liao S."/>
            <person name="Thamsborg S."/>
            <person name="Xia J."/>
            <person name="Xu P."/>
            <person name="Wang S."/>
            <person name="Scheerlinck J.P."/>
            <person name="Hofmann A."/>
            <person name="Sternberg P.W."/>
            <person name="Wang J."/>
            <person name="Gasser R.B."/>
        </authorList>
    </citation>
    <scope>NUCLEOTIDE SEQUENCE [LARGE SCALE GENOMIC DNA]</scope>
    <source>
        <strain evidence="4">DCEP-RM93F</strain>
    </source>
</reference>
<dbReference type="EMBL" id="KL367539">
    <property type="protein sequence ID" value="KFD65390.1"/>
    <property type="molecule type" value="Genomic_DNA"/>
</dbReference>
<dbReference type="SMART" id="SM00674">
    <property type="entry name" value="CENPB"/>
    <property type="match status" value="1"/>
</dbReference>
<dbReference type="GO" id="GO:0003677">
    <property type="term" value="F:DNA binding"/>
    <property type="evidence" value="ECO:0007669"/>
    <property type="project" value="UniProtKB-KW"/>
</dbReference>
<evidence type="ECO:0000313" key="4">
    <source>
        <dbReference type="EMBL" id="KFD65390.1"/>
    </source>
</evidence>
<organism evidence="4">
    <name type="scientific">Trichuris suis</name>
    <name type="common">pig whipworm</name>
    <dbReference type="NCBI Taxonomy" id="68888"/>
    <lineage>
        <taxon>Eukaryota</taxon>
        <taxon>Metazoa</taxon>
        <taxon>Ecdysozoa</taxon>
        <taxon>Nematoda</taxon>
        <taxon>Enoplea</taxon>
        <taxon>Dorylaimia</taxon>
        <taxon>Trichinellida</taxon>
        <taxon>Trichuridae</taxon>
        <taxon>Trichuris</taxon>
    </lineage>
</organism>